<keyword evidence="5" id="KW-0699">rRNA-binding</keyword>
<evidence type="ECO:0000313" key="7">
    <source>
        <dbReference type="EMBL" id="RDC45888.1"/>
    </source>
</evidence>
<accession>A0A369P4G4</accession>
<feature type="compositionally biased region" description="Basic residues" evidence="6">
    <location>
        <begin position="60"/>
        <end position="71"/>
    </location>
</feature>
<evidence type="ECO:0000256" key="3">
    <source>
        <dbReference type="ARBA" id="ARBA00023274"/>
    </source>
</evidence>
<dbReference type="SUPFAM" id="SSF52166">
    <property type="entry name" value="Ribosomal protein L4"/>
    <property type="match status" value="1"/>
</dbReference>
<evidence type="ECO:0000256" key="5">
    <source>
        <dbReference type="HAMAP-Rule" id="MF_01328"/>
    </source>
</evidence>
<evidence type="ECO:0000313" key="8">
    <source>
        <dbReference type="Proteomes" id="UP000253805"/>
    </source>
</evidence>
<dbReference type="PANTHER" id="PTHR10746:SF6">
    <property type="entry name" value="LARGE RIBOSOMAL SUBUNIT PROTEIN UL4M"/>
    <property type="match status" value="1"/>
</dbReference>
<dbReference type="InterPro" id="IPR023574">
    <property type="entry name" value="Ribosomal_uL4_dom_sf"/>
</dbReference>
<gene>
    <name evidence="5" type="primary">rplD</name>
    <name evidence="7" type="ORF">C1850_03515</name>
</gene>
<evidence type="ECO:0000256" key="6">
    <source>
        <dbReference type="SAM" id="MobiDB-lite"/>
    </source>
</evidence>
<protein>
    <recommendedName>
        <fullName evidence="4 5">Large ribosomal subunit protein uL4</fullName>
    </recommendedName>
</protein>
<dbReference type="Proteomes" id="UP000253805">
    <property type="component" value="Unassembled WGS sequence"/>
</dbReference>
<sequence>MATIEIKDVKGAAAGTVELSDAVFAIEPNVPVMHRTVKAQQASWRQGTANTRTRGMVRGGGKKPWRQKGTGRARQGTIRAPQWVGGGTVFGPHTRSYDQKVNKKEIKLAMRSALSAKLADGELFIVKDMDFEKPCTKDAVALIKALGLEGKRICVVIGNEDIEAFLSFRNIPEVNILPVGDINTYELVDNKALVIAEPCLARIEEVLA</sequence>
<name>A0A369P4G4_9ACTN</name>
<keyword evidence="5" id="KW-0694">RNA-binding</keyword>
<keyword evidence="3 5" id="KW-0687">Ribonucleoprotein</keyword>
<reference evidence="7 8" key="1">
    <citation type="journal article" date="2018" name="Elife">
        <title>Discovery and characterization of a prevalent human gut bacterial enzyme sufficient for the inactivation of a family of plant toxins.</title>
        <authorList>
            <person name="Koppel N."/>
            <person name="Bisanz J.E."/>
            <person name="Pandelia M.E."/>
            <person name="Turnbaugh P.J."/>
            <person name="Balskus E.P."/>
        </authorList>
    </citation>
    <scope>NUCLEOTIDE SEQUENCE [LARGE SCALE GENOMIC DNA]</scope>
    <source>
        <strain evidence="7 8">OB21 GAM 11</strain>
    </source>
</reference>
<comment type="function">
    <text evidence="5">One of the primary rRNA binding proteins, this protein initially binds near the 5'-end of the 23S rRNA. It is important during the early stages of 50S assembly. It makes multiple contacts with different domains of the 23S rRNA in the assembled 50S subunit and ribosome.</text>
</comment>
<feature type="region of interest" description="Disordered" evidence="6">
    <location>
        <begin position="52"/>
        <end position="75"/>
    </location>
</feature>
<dbReference type="InterPro" id="IPR002136">
    <property type="entry name" value="Ribosomal_uL4"/>
</dbReference>
<dbReference type="Pfam" id="PF00573">
    <property type="entry name" value="Ribosomal_L4"/>
    <property type="match status" value="1"/>
</dbReference>
<dbReference type="NCBIfam" id="TIGR03953">
    <property type="entry name" value="rplD_bact"/>
    <property type="match status" value="1"/>
</dbReference>
<dbReference type="GO" id="GO:0003735">
    <property type="term" value="F:structural constituent of ribosome"/>
    <property type="evidence" value="ECO:0007669"/>
    <property type="project" value="InterPro"/>
</dbReference>
<evidence type="ECO:0000256" key="2">
    <source>
        <dbReference type="ARBA" id="ARBA00022980"/>
    </source>
</evidence>
<dbReference type="AlphaFoldDB" id="A0A369P4G4"/>
<dbReference type="InterPro" id="IPR013005">
    <property type="entry name" value="Ribosomal_uL4-like"/>
</dbReference>
<proteinExistence type="inferred from homology"/>
<dbReference type="GO" id="GO:1990904">
    <property type="term" value="C:ribonucleoprotein complex"/>
    <property type="evidence" value="ECO:0007669"/>
    <property type="project" value="UniProtKB-KW"/>
</dbReference>
<dbReference type="Gene3D" id="3.40.1370.10">
    <property type="match status" value="1"/>
</dbReference>
<keyword evidence="2 5" id="KW-0689">Ribosomal protein</keyword>
<dbReference type="GO" id="GO:0006412">
    <property type="term" value="P:translation"/>
    <property type="evidence" value="ECO:0007669"/>
    <property type="project" value="UniProtKB-UniRule"/>
</dbReference>
<comment type="similarity">
    <text evidence="1 5">Belongs to the universal ribosomal protein uL4 family.</text>
</comment>
<dbReference type="GO" id="GO:0005840">
    <property type="term" value="C:ribosome"/>
    <property type="evidence" value="ECO:0007669"/>
    <property type="project" value="UniProtKB-KW"/>
</dbReference>
<dbReference type="HAMAP" id="MF_01328_B">
    <property type="entry name" value="Ribosomal_uL4_B"/>
    <property type="match status" value="1"/>
</dbReference>
<dbReference type="PANTHER" id="PTHR10746">
    <property type="entry name" value="50S RIBOSOMAL PROTEIN L4"/>
    <property type="match status" value="1"/>
</dbReference>
<dbReference type="GO" id="GO:0019843">
    <property type="term" value="F:rRNA binding"/>
    <property type="evidence" value="ECO:0007669"/>
    <property type="project" value="UniProtKB-UniRule"/>
</dbReference>
<comment type="caution">
    <text evidence="7">The sequence shown here is derived from an EMBL/GenBank/DDBJ whole genome shotgun (WGS) entry which is preliminary data.</text>
</comment>
<comment type="subunit">
    <text evidence="5">Part of the 50S ribosomal subunit.</text>
</comment>
<evidence type="ECO:0000256" key="1">
    <source>
        <dbReference type="ARBA" id="ARBA00010528"/>
    </source>
</evidence>
<comment type="function">
    <text evidence="5">Forms part of the polypeptide exit tunnel.</text>
</comment>
<dbReference type="RefSeq" id="WP_114539968.1">
    <property type="nucleotide sequence ID" value="NZ_AP024470.1"/>
</dbReference>
<organism evidence="7 8">
    <name type="scientific">Adlercreutzia equolifaciens subsp. celatus</name>
    <dbReference type="NCBI Taxonomy" id="394340"/>
    <lineage>
        <taxon>Bacteria</taxon>
        <taxon>Bacillati</taxon>
        <taxon>Actinomycetota</taxon>
        <taxon>Coriobacteriia</taxon>
        <taxon>Eggerthellales</taxon>
        <taxon>Eggerthellaceae</taxon>
        <taxon>Adlercreutzia</taxon>
    </lineage>
</organism>
<dbReference type="EMBL" id="PPUT01000006">
    <property type="protein sequence ID" value="RDC45888.1"/>
    <property type="molecule type" value="Genomic_DNA"/>
</dbReference>
<evidence type="ECO:0000256" key="4">
    <source>
        <dbReference type="ARBA" id="ARBA00035244"/>
    </source>
</evidence>